<reference evidence="2 3" key="1">
    <citation type="journal article" date="2010" name="Virol. J.">
        <title>Genomes of the T4-related bacteriophages as windows on microbial genome evolution.</title>
        <authorList>
            <person name="Petrov V.M."/>
            <person name="Ratnayaka S."/>
            <person name="Nolan J.M."/>
            <person name="Miller E.S."/>
            <person name="Karam J.D."/>
        </authorList>
    </citation>
    <scope>NUCLEOTIDE SEQUENCE [LARGE SCALE GENOMIC DNA]</scope>
</reference>
<evidence type="ECO:0000313" key="3">
    <source>
        <dbReference type="Proteomes" id="UP000008727"/>
    </source>
</evidence>
<evidence type="ECO:0000256" key="1">
    <source>
        <dbReference type="SAM" id="Phobius"/>
    </source>
</evidence>
<dbReference type="RefSeq" id="YP_004301086.1">
    <property type="nucleotide sequence ID" value="NC_015251.1"/>
</dbReference>
<sequence length="74" mass="8267">MIDIIVNSHTGFSLITGLFLSGIIFNGVGTYHDTRESSKSVKFFMYVLHILVCGLSEKGYLGFQSFVDFRKIIG</sequence>
<keyword evidence="1" id="KW-1133">Transmembrane helix</keyword>
<accession>E5DS83</accession>
<name>E5DS83_9CAUD</name>
<feature type="transmembrane region" description="Helical" evidence="1">
    <location>
        <begin position="12"/>
        <end position="31"/>
    </location>
</feature>
<feature type="transmembrane region" description="Helical" evidence="1">
    <location>
        <begin position="43"/>
        <end position="61"/>
    </location>
</feature>
<dbReference type="EMBL" id="GU459069">
    <property type="protein sequence ID" value="ADQ53257.1"/>
    <property type="molecule type" value="Genomic_DNA"/>
</dbReference>
<keyword evidence="3" id="KW-1185">Reference proteome</keyword>
<keyword evidence="1" id="KW-0472">Membrane</keyword>
<protein>
    <submittedName>
        <fullName evidence="2">Uncharacterized protein</fullName>
    </submittedName>
</protein>
<dbReference type="KEGG" id="vg:10323526"/>
<dbReference type="Proteomes" id="UP000008727">
    <property type="component" value="Segment"/>
</dbReference>
<proteinExistence type="predicted"/>
<gene>
    <name evidence="2" type="ORF">65p249</name>
</gene>
<keyword evidence="1" id="KW-0812">Transmembrane</keyword>
<organism evidence="2 3">
    <name type="scientific">Aeromonas phage 65</name>
    <dbReference type="NCBI Taxonomy" id="2919549"/>
    <lineage>
        <taxon>Viruses</taxon>
        <taxon>Duplodnaviria</taxon>
        <taxon>Heunggongvirae</taxon>
        <taxon>Uroviricota</taxon>
        <taxon>Caudoviricetes</taxon>
        <taxon>Pantevenvirales</taxon>
        <taxon>Straboviridae</taxon>
        <taxon>Emmerichvirinae</taxon>
        <taxon>Ishigurovirus</taxon>
        <taxon>Ishigurovirus osborne</taxon>
    </lineage>
</organism>
<evidence type="ECO:0000313" key="2">
    <source>
        <dbReference type="EMBL" id="ADQ53257.1"/>
    </source>
</evidence>